<evidence type="ECO:0000259" key="2">
    <source>
        <dbReference type="PROSITE" id="PS51651"/>
    </source>
</evidence>
<reference evidence="3" key="1">
    <citation type="submission" date="2013-12" db="EMBL/GenBank/DDBJ databases">
        <authorList>
            <person name="Genoscope - CEA"/>
        </authorList>
    </citation>
    <scope>NUCLEOTIDE SEQUENCE</scope>
    <source>
        <strain evidence="3">CBS 1993</strain>
    </source>
</reference>
<dbReference type="InterPro" id="IPR043161">
    <property type="entry name" value="DOCK_C_lobe_A"/>
</dbReference>
<dbReference type="Pfam" id="PF25338">
    <property type="entry name" value="C2_DCK_4th"/>
    <property type="match status" value="1"/>
</dbReference>
<dbReference type="Pfam" id="PF20421">
    <property type="entry name" value="DHR-2_Lobe_C"/>
    <property type="match status" value="1"/>
</dbReference>
<evidence type="ECO:0000313" key="4">
    <source>
        <dbReference type="Proteomes" id="UP000019384"/>
    </source>
</evidence>
<dbReference type="InterPro" id="IPR043162">
    <property type="entry name" value="DOCK_C_lobe_C"/>
</dbReference>
<comment type="similarity">
    <text evidence="1">Belongs to the DOCK family.</text>
</comment>
<dbReference type="PANTHER" id="PTHR45653:SF10">
    <property type="entry name" value="MYOBLAST CITY, ISOFORM B"/>
    <property type="match status" value="1"/>
</dbReference>
<organism evidence="3 4">
    <name type="scientific">Kuraishia capsulata CBS 1993</name>
    <dbReference type="NCBI Taxonomy" id="1382522"/>
    <lineage>
        <taxon>Eukaryota</taxon>
        <taxon>Fungi</taxon>
        <taxon>Dikarya</taxon>
        <taxon>Ascomycota</taxon>
        <taxon>Saccharomycotina</taxon>
        <taxon>Pichiomycetes</taxon>
        <taxon>Pichiales</taxon>
        <taxon>Pichiaceae</taxon>
        <taxon>Kuraishia</taxon>
    </lineage>
</organism>
<evidence type="ECO:0000313" key="3">
    <source>
        <dbReference type="EMBL" id="CDK24073.1"/>
    </source>
</evidence>
<feature type="domain" description="DOCKER" evidence="2">
    <location>
        <begin position="1365"/>
        <end position="1770"/>
    </location>
</feature>
<dbReference type="CDD" id="cd11684">
    <property type="entry name" value="DHR2_DOCK"/>
    <property type="match status" value="1"/>
</dbReference>
<protein>
    <recommendedName>
        <fullName evidence="2">DOCKER domain-containing protein</fullName>
    </recommendedName>
</protein>
<evidence type="ECO:0000256" key="1">
    <source>
        <dbReference type="PROSITE-ProRule" id="PRU00984"/>
    </source>
</evidence>
<dbReference type="STRING" id="1382522.W6MFG9"/>
<dbReference type="PROSITE" id="PS51651">
    <property type="entry name" value="DOCKER"/>
    <property type="match status" value="1"/>
</dbReference>
<dbReference type="GO" id="GO:0005737">
    <property type="term" value="C:cytoplasm"/>
    <property type="evidence" value="ECO:0007669"/>
    <property type="project" value="TreeGrafter"/>
</dbReference>
<dbReference type="GO" id="GO:0007264">
    <property type="term" value="P:small GTPase-mediated signal transduction"/>
    <property type="evidence" value="ECO:0007669"/>
    <property type="project" value="InterPro"/>
</dbReference>
<dbReference type="Gene3D" id="1.25.40.410">
    <property type="match status" value="1"/>
</dbReference>
<dbReference type="Proteomes" id="UP000019384">
    <property type="component" value="Unassembled WGS sequence"/>
</dbReference>
<reference evidence="3" key="2">
    <citation type="submission" date="2014-02" db="EMBL/GenBank/DDBJ databases">
        <title>Complete DNA sequence of /Kuraishia capsulata/ illustrates novel genomic features among budding yeasts (/Saccharomycotina/).</title>
        <authorList>
            <person name="Morales L."/>
            <person name="Noel B."/>
            <person name="Porcel B."/>
            <person name="Marcet-Houben M."/>
            <person name="Hullo M-F."/>
            <person name="Sacerdot C."/>
            <person name="Tekaia F."/>
            <person name="Leh-Louis V."/>
            <person name="Despons L."/>
            <person name="Khanna V."/>
            <person name="Aury J-M."/>
            <person name="Barbe V."/>
            <person name="Couloux A."/>
            <person name="Labadie K."/>
            <person name="Pelletier E."/>
            <person name="Souciet J-L."/>
            <person name="Boekhout T."/>
            <person name="Gabaldon T."/>
            <person name="Wincker P."/>
            <person name="Dujon B."/>
        </authorList>
    </citation>
    <scope>NUCLEOTIDE SEQUENCE</scope>
    <source>
        <strain evidence="3">CBS 1993</strain>
    </source>
</reference>
<dbReference type="InterPro" id="IPR046773">
    <property type="entry name" value="DOCKER_Lobe_C"/>
</dbReference>
<dbReference type="InterPro" id="IPR057500">
    <property type="entry name" value="C2_DCK1_4th"/>
</dbReference>
<dbReference type="PANTHER" id="PTHR45653">
    <property type="entry name" value="DEDICATOR OF CYTOKINESIS"/>
    <property type="match status" value="1"/>
</dbReference>
<dbReference type="GO" id="GO:0031267">
    <property type="term" value="F:small GTPase binding"/>
    <property type="evidence" value="ECO:0007669"/>
    <property type="project" value="TreeGrafter"/>
</dbReference>
<dbReference type="InterPro" id="IPR032376">
    <property type="entry name" value="DOCK_N"/>
</dbReference>
<dbReference type="Pfam" id="PF16172">
    <property type="entry name" value="DOCK_N"/>
    <property type="match status" value="1"/>
</dbReference>
<name>W6MFG9_9ASCO</name>
<keyword evidence="4" id="KW-1185">Reference proteome</keyword>
<dbReference type="RefSeq" id="XP_022456091.1">
    <property type="nucleotide sequence ID" value="XM_022604532.1"/>
</dbReference>
<dbReference type="GO" id="GO:0005886">
    <property type="term" value="C:plasma membrane"/>
    <property type="evidence" value="ECO:0007669"/>
    <property type="project" value="TreeGrafter"/>
</dbReference>
<dbReference type="OrthoDB" id="18896at2759"/>
<sequence length="1823" mass="203807">MANTWTPLPSLLHMKVVTSFVPLENVGAEGAKSLSKHFKSLYPGDECYIFEKYGENWGRAYFVSNPVPSDFSTTSLATHKLAENRVVVGIVPLQILRTIKEIPFGKTDKNSILEISDLMSNDLLNSVPSILHTEMINQSVEECRDVKNDKSLPAFPSDPAKITSLMEDISISLASLMAHAYMLYSSGEFSLFEKLVEIHDRLDDISLSLTNSLLTQNEINSVRREAISLLNSVPKLLSLKRTRVVGHDAVIAREDSTGRLFQLNGVEDTMSPITIAHSQVLSALSPNYPVSQQNITFEPSKSSRLARVPPSHILVDFKAVTGSSNILPKGYNGMTAYMFLRSSRKILTESFAISIKPGQNFELDNISAALFENIPAAEVDGGKIYLVAILTENVITNSSGSSSVSQLSEIRSGIAAGVSDISRIFSRKKGSLESGEAHQFQIKMFSSFRSPEDSNGIYTLNNGWGELVDRIITGSSKGVAINPRAEKLVLSIKEFKSESLVPQILESNVGDAAISAIRTMVYDPNLPLYERLYVKVEKVNTTAVLPKTSYVTVVLTTTNEELQFSKGGNLPGSADWKFLSVSPMEHVSETVQISGFNTRASTESSDYMVFKVYVNNEYYGQGKMNLRRGNRIPEYPKGTTLSIVGPRENIVGTLEFTSDYVGKYYNIDPALQYMLNWRALHQSSLEVGEKALITALGNFNKLPLASLVKFFPELLFDLTEMLRDSSSAKLDRLSTATFESLVHFLDIVLARQDQYFYLFDDFMQKHISNVSHVGPQLVSVMNLIFSRAGKEWSHVGRALCRISPLIVRLAVAATSKDSFTFKKNCSLLLSSITQFLSLRNDNLVADQVLVLEDLEKWLESLRRFYDDQALMKISIQWLQAVDMHGLGKQEDDSANPLAVKKHVLWRKLLLTKLIVARRLLYSWMIHSKDCQLTLINGCIRWALEVLYGEKDFDAIRLANGILVSVCSTFSGQSPIYHDNRGELHRGIARLLPLVGKLFLRLSSSRCIEKLVVPKRSFTQLFPCEYPFPELIIDSVVDAEKFSEVLIELAVVLVIFTRIAKSVSGSKGFEKIFADSKQDELFNSDTSTFVSSLSAKDIKVLLHSAHTLCQGKFFPSQKWISLHSLFVECSITVVELIQPIVLKEYCQVDEVSLDVDLLNKFIELCLKISFAGPSSIDSLPDVSQNACKNIAGDIRTRVVEALRSVWDSLSEEASHETESRFQIKKVGGKQSNFIVGKYSIIVDLMSFCLQSHPGCQELGVQMLWSMIVNEWVTSGDLFEIERACISGLYESLHSGFHRVHGKSSFTLKMKSTVRIDPEDDAFGSINNLLKTIFNFLDVLDELESVPIGDEFDDDRTFHNLNISGYLMQVNRPELLHSFINEMYDTNMEKGQFVQAALSLELLANTYDWDTEVMLPPCDEPEFPAQTCFERKDALYRMMASNFVRGKSLEQAAVVYQNLLRAYENFSYDLKGLAFCHSQLAAVYESLDKTDRLVPTFFKVMFIGFGFPKSIRGREFIYEGLPFEHITSIHDRLSRLYPGTRIVSREQEAQAMLEQTPFGKFMHVKTVTPHHSDEKSIGMVSAGANIANRELNVFVSSKRLPGATGISDLWTEETSYETLLGFPTLMNRSEVKSSETVKISPIENAIRSLSAKNESLLNVERNGLLCLKNPGSNSDSQFQDLSRELSGTVDSPVNGGVGQYRVFFASEHADDDAEKARLIRSKFNIMVVLLGRCLWLHGELVPSSLKASHDALVDMYKKNFAEEIVELKVSIASNAHGNYSDRESRVPHHHDSASIISGRASHHTGSMSFLNSNKNTALTWRPTGL</sequence>
<gene>
    <name evidence="3" type="ORF">KUCA_T00000033001</name>
</gene>
<dbReference type="EMBL" id="HG793125">
    <property type="protein sequence ID" value="CDK24073.1"/>
    <property type="molecule type" value="Genomic_DNA"/>
</dbReference>
<accession>W6MFG9</accession>
<dbReference type="GeneID" id="34517479"/>
<proteinExistence type="inferred from homology"/>
<dbReference type="GO" id="GO:0005085">
    <property type="term" value="F:guanyl-nucleotide exchange factor activity"/>
    <property type="evidence" value="ECO:0007669"/>
    <property type="project" value="InterPro"/>
</dbReference>
<dbReference type="Gene3D" id="1.20.58.740">
    <property type="match status" value="1"/>
</dbReference>
<dbReference type="InterPro" id="IPR027357">
    <property type="entry name" value="DOCKER_dom"/>
</dbReference>
<dbReference type="HOGENOM" id="CLU_238900_0_0_1"/>
<dbReference type="InterPro" id="IPR026791">
    <property type="entry name" value="DOCK"/>
</dbReference>